<evidence type="ECO:0000256" key="1">
    <source>
        <dbReference type="ARBA" id="ARBA00004308"/>
    </source>
</evidence>
<gene>
    <name evidence="5" type="ORF">SAMN02745724_00350</name>
</gene>
<dbReference type="STRING" id="1123010.SAMN02745724_00350"/>
<dbReference type="AlphaFoldDB" id="A0A1I1EMM3"/>
<accession>A0A1I1EMM3</accession>
<dbReference type="Proteomes" id="UP000198862">
    <property type="component" value="Unassembled WGS sequence"/>
</dbReference>
<feature type="compositionally biased region" description="Basic and acidic residues" evidence="3">
    <location>
        <begin position="229"/>
        <end position="256"/>
    </location>
</feature>
<keyword evidence="6" id="KW-1185">Reference proteome</keyword>
<organism evidence="5 6">
    <name type="scientific">Pseudoalteromonas denitrificans DSM 6059</name>
    <dbReference type="NCBI Taxonomy" id="1123010"/>
    <lineage>
        <taxon>Bacteria</taxon>
        <taxon>Pseudomonadati</taxon>
        <taxon>Pseudomonadota</taxon>
        <taxon>Gammaproteobacteria</taxon>
        <taxon>Alteromonadales</taxon>
        <taxon>Pseudoalteromonadaceae</taxon>
        <taxon>Pseudoalteromonas</taxon>
    </lineage>
</organism>
<evidence type="ECO:0000256" key="2">
    <source>
        <dbReference type="SAM" id="Coils"/>
    </source>
</evidence>
<evidence type="ECO:0000313" key="5">
    <source>
        <dbReference type="EMBL" id="SFB88277.1"/>
    </source>
</evidence>
<feature type="transmembrane region" description="Helical" evidence="4">
    <location>
        <begin position="6"/>
        <end position="28"/>
    </location>
</feature>
<keyword evidence="2" id="KW-0175">Coiled coil</keyword>
<reference evidence="5 6" key="1">
    <citation type="submission" date="2016-10" db="EMBL/GenBank/DDBJ databases">
        <authorList>
            <person name="de Groot N.N."/>
        </authorList>
    </citation>
    <scope>NUCLEOTIDE SEQUENCE [LARGE SCALE GENOMIC DNA]</scope>
    <source>
        <strain evidence="5 6">DSM 6059</strain>
    </source>
</reference>
<dbReference type="PANTHER" id="PTHR13806:SF31">
    <property type="entry name" value="FLOTILLIN-LIKE PROTEIN 1-RELATED"/>
    <property type="match status" value="1"/>
</dbReference>
<dbReference type="OrthoDB" id="9815577at2"/>
<feature type="coiled-coil region" evidence="2">
    <location>
        <begin position="464"/>
        <end position="549"/>
    </location>
</feature>
<keyword evidence="4" id="KW-1133">Transmembrane helix</keyword>
<keyword evidence="4" id="KW-0812">Transmembrane</keyword>
<dbReference type="SUPFAM" id="SSF117892">
    <property type="entry name" value="Band 7/SPFH domain"/>
    <property type="match status" value="1"/>
</dbReference>
<dbReference type="GO" id="GO:0005886">
    <property type="term" value="C:plasma membrane"/>
    <property type="evidence" value="ECO:0007669"/>
    <property type="project" value="TreeGrafter"/>
</dbReference>
<proteinExistence type="predicted"/>
<dbReference type="InterPro" id="IPR036013">
    <property type="entry name" value="Band_7/SPFH_dom_sf"/>
</dbReference>
<evidence type="ECO:0000256" key="3">
    <source>
        <dbReference type="SAM" id="MobiDB-lite"/>
    </source>
</evidence>
<sequence length="692" mass="77136">MEFLDNIVPILTFVGIGIAIIFAILLIVGKFYRKVDQGQALIINKMKKEPDVTTTGGIVYPVIHKMEVMDISTKRMVLERKDKGGLICKDNIRADITITFYIRVNENKEDILRVAKQVGCERASYPETLQELFEAKFSEALKTVGKQLDFVELFTQRNQFRDKIKEVIGQDLSGYTLEDVAIDYLEQTSITKLDPQNILDAEGIRRITEMTAAQNVATNQLKNDEEIQIKRQDADAKEKSLELERQEEDAKAKQAREVASVQARETAETDKVQEEERLKSEQARLQTDETIGIAEQNKQRELDIAEQNRLRVLAIEEEKVLRARQIEQIEREKETEILRINKEKSLEVERKEIAEVVRDRVAVEKTVAEEEERIKDVQVLAAAEREKESIIIRAKAEAEQALVKDIEAAKASEQSAEYKAREQETLAAAELRVANQTAESKKVLAEATKVETAAIGLAEADVIKAKAQANAAQGEAEAKILKQKLEAKAQGEREIGLADAQVKQAMAEALEKQGEAEALNLERRMTAEAKGLEEKLEALNAMSKEARDYETYTLQLGQKKDLALASIDANKDIASNQAEVMAKALGSADINIMGGDGQFFNQFMKAITLGKSIDGLVDESDVVKSVFKDHLNGERNLLEDLKGVLSGAEGSSATLKNLNMSKLLSQLNSHPDKNQLLSLLSSGLNSTNKQND</sequence>
<dbReference type="RefSeq" id="WP_091979268.1">
    <property type="nucleotide sequence ID" value="NZ_FOLO01000002.1"/>
</dbReference>
<dbReference type="GO" id="GO:0012505">
    <property type="term" value="C:endomembrane system"/>
    <property type="evidence" value="ECO:0007669"/>
    <property type="project" value="UniProtKB-SubCell"/>
</dbReference>
<keyword evidence="4" id="KW-0472">Membrane</keyword>
<dbReference type="EMBL" id="FOLO01000002">
    <property type="protein sequence ID" value="SFB88277.1"/>
    <property type="molecule type" value="Genomic_DNA"/>
</dbReference>
<evidence type="ECO:0000256" key="4">
    <source>
        <dbReference type="SAM" id="Phobius"/>
    </source>
</evidence>
<feature type="coiled-coil region" evidence="2">
    <location>
        <begin position="326"/>
        <end position="439"/>
    </location>
</feature>
<protein>
    <submittedName>
        <fullName evidence="5">Uncharacterized membrane protein YqiK, contains Band7/PHB/SPFH domain</fullName>
    </submittedName>
</protein>
<name>A0A1I1EMM3_9GAMM</name>
<dbReference type="PANTHER" id="PTHR13806">
    <property type="entry name" value="FLOTILLIN-RELATED"/>
    <property type="match status" value="1"/>
</dbReference>
<evidence type="ECO:0000313" key="6">
    <source>
        <dbReference type="Proteomes" id="UP000198862"/>
    </source>
</evidence>
<dbReference type="Gene3D" id="3.30.479.30">
    <property type="entry name" value="Band 7 domain"/>
    <property type="match status" value="1"/>
</dbReference>
<dbReference type="InterPro" id="IPR027705">
    <property type="entry name" value="Flotillin_fam"/>
</dbReference>
<comment type="subcellular location">
    <subcellularLocation>
        <location evidence="1">Endomembrane system</location>
    </subcellularLocation>
</comment>
<feature type="region of interest" description="Disordered" evidence="3">
    <location>
        <begin position="229"/>
        <end position="272"/>
    </location>
</feature>